<organism evidence="5 6">
    <name type="scientific">Lates calcarifer</name>
    <name type="common">Barramundi</name>
    <name type="synonym">Holocentrus calcarifer</name>
    <dbReference type="NCBI Taxonomy" id="8187"/>
    <lineage>
        <taxon>Eukaryota</taxon>
        <taxon>Metazoa</taxon>
        <taxon>Chordata</taxon>
        <taxon>Craniata</taxon>
        <taxon>Vertebrata</taxon>
        <taxon>Euteleostomi</taxon>
        <taxon>Actinopterygii</taxon>
        <taxon>Neopterygii</taxon>
        <taxon>Teleostei</taxon>
        <taxon>Neoteleostei</taxon>
        <taxon>Acanthomorphata</taxon>
        <taxon>Carangaria</taxon>
        <taxon>Carangaria incertae sedis</taxon>
        <taxon>Centropomidae</taxon>
        <taxon>Lates</taxon>
    </lineage>
</organism>
<feature type="region of interest" description="Disordered" evidence="3">
    <location>
        <begin position="871"/>
        <end position="892"/>
    </location>
</feature>
<dbReference type="FunFam" id="2.30.29.30:FF:000434">
    <property type="entry name" value="Rho guanine nucleotide exchange factor 17"/>
    <property type="match status" value="1"/>
</dbReference>
<dbReference type="Proteomes" id="UP000694890">
    <property type="component" value="Linkage group LG21"/>
</dbReference>
<feature type="region of interest" description="Disordered" evidence="3">
    <location>
        <begin position="980"/>
        <end position="1039"/>
    </location>
</feature>
<feature type="region of interest" description="Disordered" evidence="3">
    <location>
        <begin position="2702"/>
        <end position="2745"/>
    </location>
</feature>
<dbReference type="InParanoid" id="A0A4W6BSF0"/>
<feature type="compositionally biased region" description="Low complexity" evidence="3">
    <location>
        <begin position="169"/>
        <end position="182"/>
    </location>
</feature>
<dbReference type="Pfam" id="PF19057">
    <property type="entry name" value="PH_19"/>
    <property type="match status" value="1"/>
</dbReference>
<feature type="compositionally biased region" description="Basic and acidic residues" evidence="3">
    <location>
        <begin position="1632"/>
        <end position="1646"/>
    </location>
</feature>
<feature type="region of interest" description="Disordered" evidence="3">
    <location>
        <begin position="1467"/>
        <end position="1599"/>
    </location>
</feature>
<feature type="compositionally biased region" description="Basic residues" evidence="3">
    <location>
        <begin position="1617"/>
        <end position="1627"/>
    </location>
</feature>
<feature type="compositionally biased region" description="Low complexity" evidence="3">
    <location>
        <begin position="2349"/>
        <end position="2367"/>
    </location>
</feature>
<sequence>MAGRERKNAAVYRNVSFKKLGSRSANSSEDQQLKSEDLEAAGVALPPEPSKAEQPLATRNVSVSRKVSKISATTAGLPTAEPKRGSSTPLSSISPSIRQLTEKFSSSSSSSTSVGGTARTRRASPGDGAAVTRGGSTLPRARGSRRDGSPSRKSFHEDSGGGYFHDSDTTTTTATTTTTTTADSLTDRKVQKFHSGTDSVSGSDSEKRSEKRIFTRLSTDSSSSSSGKRDYSQINACPSDPRKTLTTDEEEDVTSRGVPPPCKSHRSYLSIHHSDFIPLHSDKWPSVTKIRQLFDERQSKATQQHKTDICENLKAAGRGQPQELSPSESAPLSDRSDRFSPCSPANEASSLFWHNKCVAGAQSRGSTAAKEIFCYGMDFNCKADHQQYSNDEEADIETQSSSYNKLSGRGTLQSSSDRSRSCTGGSRYRRINASPFRSHSPSTEAEAVLKTPGTPGLTSDPNPDLQPPATSSWSRSLSLDTSSCSSSLQQPTVRERRDRQGVGLPRDSLHSSHSSSRAPPPTSSSPSPAPAPDKAITSSSSTVAPSTELRAPARVASPLSSRWRFSSGDEEEEHTRRRRGGGGGSWGVPFGPAPSLSYRGVERGATERGGSYLSRSKNGWWGAKGIGRSSGSEEDSPGSLGPHSREAVRRRSLRKKKKVSGAAPATGRDDYDDHDGESEDSDSDMALTMEHIERHHQQNTGGEFPGTVSRSHSARESSSHSNRARVQQWERISSPVTSTTLPGVSRVSKVNIPPFVSSPGGSHCSSRYSSTETLKEEGQASCANRAGNLNFKTGDAGGSRTASSSMLSKTYHGNFTMYRSPSFGHGDNFSRTPVRVRPKIIPIVTPSPSALVREGGVSTGVRGGETKALRRTTGGEGVDDNDNKNRISMSNPDITSETMTLLSFLKSDLSELKVRKPGGGDRSGAVEGSSVYRMGSRTHSGTLQHSGRRPSLKDLTATLRRAKSFTYSDKPTPAVRCYLTGGTTKRSSSEQQLDVDGEGDGGRVSVSDREVESDGGDFRVGRGQRMRDYGFDDDEEVMPTPLQERYVQEARQVIQDICQMSTREEEDDDVDVRRTDDDLEDECIQVRKTNEVKEKAAASVKDEARTDQEAEFKNTKDRDKHERERENRERERSERDGQSMQLEKLNSRGTDYREKAKRQSRETERALLKGDSEESMFYDRSLDELSGHESSLTDEGIVTEPETGPSDPSERSFLGSAGVNLGSRIPRDVLGQPVTVWKQSALHEVEGFKQERADMTENSVSCANRLNEVSAPPSLPLPARMAESDSIIMDVSTTAGINNNSSTSEDVSTNSAVSPGSAATVVGGGGLEAPATPSAARRRRKFSPSGNNNTGSDSSNGSNAESTMAAVGNGESTVYRSLSDPMPQRCCSVAEEGNNKFSSVDSNLLGSLSVKGGGGGAPEASAVATLSEYKGSVASDLSVYSDGGLRDDGVRDYSGVIRSIVAEPGAMDRLMTDDHGNGKAPKKKSFSDPSRRSDAPLLSQNDPQCKGQSGSTQPIIELDQHGQIPPSSSEPILSEQREELWEPEAKPKHALPTELHHHASSNKVKKARSRSECAPLSDNHDDEDNDVIDQGGEEKEDEVRKFNFDLKLAEVLSPRMMRRPARKRPNRLAHFFPHEDPFEPPERGSEGQEDLSDQADLTPPLPLPSLLSKPKIRPKHVRHASEPATFIPISPPPQLQPLKEVDCAAVRHAAEPPTLSKPPGDETPSLEDVTQKYILELSTAEKDAEGPGPLSAPRDGAEGSVSTSEGPGETSTSGITEARAQKKGTEDTASTPQRTKPRVDMRKHVMMTLLDTEQSYVESLRTLIQGYMRPLKQPDSGSIVDPLLVDEMFYQIPEILEHHEHFLEQVAGCVGQWHDRQTVGHLLIQSFSKETLANMYSAYIDNFLNAKDAVRIAKEAKPAFHKFLEQNMRENKEKQALGDLMIKPVQRIPRYELLVKDLLKHTPEDHPDHSLLLDAQRDIKRLAEKINKGRRSAEEAEREARVIQEIEAHIEGVEHILNPQRKFLRQEMVMEAKTVGGKKDRSLFLFSDLIICTTLKRKSGSLRRSSMSLYSAASVIDTSSKYKFLWKLPLEDVEVVKSSMQATNKESIQKTISRLDEDLSTLGQISKLSETLSFPHQSLDEVIKDLMASVHRELSEKQSLAFSMTFLPTKLEFTTASAESSFVFEFTSPDARSNFEQAFEEAKKKLAMNKDQWDPEFLKAIPIMKTRSGMQFSCASPSHSCPDSGCEVWVCNSDGYVGQVCLLNIKDEPTVEACIAVCSARIICIAAVPGLKGRERGSEPTIAPTSRTPGQQLHITISHSSLELTEQPTGPGAELVPFDSDDTDDEDSPSPSSTLQSQASHSTISSSYGNDEGPGSKDMATETTSSEEEQEFPVASSYGAPGMLGVGGGSRAQTESPMDGRAMRRSSRGSFTRASLEDLLSIDPEAYQSSVWLGTEDGCIHVYQSSDNIRNRKNSMKMQHSASILCILYLDNKVFVSLANGEVIVYQREAGSFWDPQSSQTLVLGTPSSPVTKMVPVGGKLWCGSQNRVLIINTATLVQEHWFQVGTDSSRCVTCMVAYGQGVWLALQGSAQVKLYHAQTWESLTEVDVAPAVHKMLAGADAIIRQHKAACLRITALLACKDLLWIGTSAGVVLTLAIPAVSSGTGAGTLKSPLVPMGSAHGHTGHVRFLTSIELPEGFDMNFPPPTTDATVNQSQSSSSTVDGNLQRHDSARRRASAHIPPKTNHLVISGGDGYEDFRLTNSSETVGRDDSTNHLLLWRV</sequence>
<feature type="region of interest" description="Disordered" evidence="3">
    <location>
        <begin position="392"/>
        <end position="682"/>
    </location>
</feature>
<dbReference type="GO" id="GO:0030036">
    <property type="term" value="P:actin cytoskeleton organization"/>
    <property type="evidence" value="ECO:0007669"/>
    <property type="project" value="TreeGrafter"/>
</dbReference>
<dbReference type="Gene3D" id="2.30.29.30">
    <property type="entry name" value="Pleckstrin-homology domain (PH domain)/Phosphotyrosine-binding domain (PTB)"/>
    <property type="match status" value="1"/>
</dbReference>
<feature type="compositionally biased region" description="Basic and acidic residues" evidence="3">
    <location>
        <begin position="1006"/>
        <end position="1030"/>
    </location>
</feature>
<dbReference type="PANTHER" id="PTHR12877:SF15">
    <property type="entry name" value="RHO GUANINE NUCLEOTIDE EXCHANGE FACTOR 17"/>
    <property type="match status" value="1"/>
</dbReference>
<gene>
    <name evidence="5" type="primary">ARHGEF17</name>
    <name evidence="7" type="synonym">LOC108890863</name>
</gene>
<evidence type="ECO:0000259" key="4">
    <source>
        <dbReference type="PROSITE" id="PS50010"/>
    </source>
</evidence>
<feature type="compositionally biased region" description="Polar residues" evidence="3">
    <location>
        <begin position="57"/>
        <end position="76"/>
    </location>
</feature>
<accession>A0A4W6BSF0</accession>
<keyword evidence="6" id="KW-1185">Reference proteome</keyword>
<feature type="coiled-coil region" evidence="2">
    <location>
        <begin position="1972"/>
        <end position="1999"/>
    </location>
</feature>
<feature type="region of interest" description="Disordered" evidence="3">
    <location>
        <begin position="2322"/>
        <end position="2430"/>
    </location>
</feature>
<feature type="compositionally biased region" description="Basic residues" evidence="3">
    <location>
        <begin position="1558"/>
        <end position="1568"/>
    </location>
</feature>
<feature type="region of interest" description="Disordered" evidence="3">
    <location>
        <begin position="1092"/>
        <end position="1218"/>
    </location>
</feature>
<dbReference type="InterPro" id="IPR000219">
    <property type="entry name" value="DH_dom"/>
</dbReference>
<reference evidence="6" key="1">
    <citation type="submission" date="2015-09" db="EMBL/GenBank/DDBJ databases">
        <authorList>
            <person name="Sai Rama Sridatta P."/>
        </authorList>
    </citation>
    <scope>NUCLEOTIDE SEQUENCE [LARGE SCALE GENOMIC DNA]</scope>
</reference>
<feature type="compositionally biased region" description="Low complexity" evidence="3">
    <location>
        <begin position="1524"/>
        <end position="1534"/>
    </location>
</feature>
<feature type="region of interest" description="Disordered" evidence="3">
    <location>
        <begin position="18"/>
        <end position="262"/>
    </location>
</feature>
<feature type="region of interest" description="Disordered" evidence="3">
    <location>
        <begin position="315"/>
        <end position="341"/>
    </location>
</feature>
<feature type="compositionally biased region" description="Low complexity" evidence="3">
    <location>
        <begin position="471"/>
        <end position="488"/>
    </location>
</feature>
<reference evidence="7" key="2">
    <citation type="submission" date="2025-04" db="UniProtKB">
        <authorList>
            <consortium name="RefSeq"/>
        </authorList>
    </citation>
    <scope>IDENTIFICATION</scope>
    <source>
        <tissue evidence="7">Brain</tissue>
    </source>
</reference>
<feature type="region of interest" description="Disordered" evidence="3">
    <location>
        <begin position="1617"/>
        <end position="1695"/>
    </location>
</feature>
<feature type="region of interest" description="Disordered" evidence="3">
    <location>
        <begin position="2293"/>
        <end position="2312"/>
    </location>
</feature>
<evidence type="ECO:0000313" key="7">
    <source>
        <dbReference type="RefSeq" id="XP_018543419.1"/>
    </source>
</evidence>
<feature type="compositionally biased region" description="Acidic residues" evidence="3">
    <location>
        <begin position="2339"/>
        <end position="2348"/>
    </location>
</feature>
<dbReference type="Proteomes" id="UP000314980">
    <property type="component" value="Unassembled WGS sequence"/>
</dbReference>
<keyword evidence="1" id="KW-0344">Guanine-nucleotide releasing factor</keyword>
<feature type="region of interest" description="Disordered" evidence="3">
    <location>
        <begin position="1058"/>
        <end position="1080"/>
    </location>
</feature>
<dbReference type="GO" id="GO:0005085">
    <property type="term" value="F:guanyl-nucleotide exchange factor activity"/>
    <property type="evidence" value="ECO:0007669"/>
    <property type="project" value="UniProtKB-KW"/>
</dbReference>
<feature type="domain" description="DH" evidence="4">
    <location>
        <begin position="1801"/>
        <end position="1989"/>
    </location>
</feature>
<feature type="compositionally biased region" description="Basic and acidic residues" evidence="3">
    <location>
        <begin position="1485"/>
        <end position="1494"/>
    </location>
</feature>
<feature type="compositionally biased region" description="Polar residues" evidence="3">
    <location>
        <begin position="536"/>
        <end position="545"/>
    </location>
</feature>
<dbReference type="STRING" id="8187.ENSLCAP00010001380"/>
<feature type="compositionally biased region" description="Polar residues" evidence="3">
    <location>
        <begin position="397"/>
        <end position="424"/>
    </location>
</feature>
<reference evidence="5" key="3">
    <citation type="submission" date="2025-05" db="UniProtKB">
        <authorList>
            <consortium name="Ensembl"/>
        </authorList>
    </citation>
    <scope>IDENTIFICATION</scope>
</reference>
<feature type="compositionally biased region" description="Low complexity" evidence="3">
    <location>
        <begin position="86"/>
        <end position="97"/>
    </location>
</feature>
<feature type="compositionally biased region" description="Basic and acidic residues" evidence="3">
    <location>
        <begin position="1150"/>
        <end position="1172"/>
    </location>
</feature>
<dbReference type="GeneID" id="108890863"/>
<dbReference type="SUPFAM" id="SSF50998">
    <property type="entry name" value="Quinoprotein alcohol dehydrogenase-like"/>
    <property type="match status" value="1"/>
</dbReference>
<dbReference type="InterPro" id="IPR035899">
    <property type="entry name" value="DBL_dom_sf"/>
</dbReference>
<feature type="compositionally biased region" description="Basic and acidic residues" evidence="3">
    <location>
        <begin position="204"/>
        <end position="213"/>
    </location>
</feature>
<feature type="compositionally biased region" description="Pro residues" evidence="3">
    <location>
        <begin position="518"/>
        <end position="531"/>
    </location>
</feature>
<dbReference type="InterPro" id="IPR039919">
    <property type="entry name" value="ARHGEF10/ARHGEF17"/>
</dbReference>
<evidence type="ECO:0000256" key="2">
    <source>
        <dbReference type="SAM" id="Coils"/>
    </source>
</evidence>
<evidence type="ECO:0000256" key="3">
    <source>
        <dbReference type="SAM" id="MobiDB-lite"/>
    </source>
</evidence>
<dbReference type="SUPFAM" id="SSF50729">
    <property type="entry name" value="PH domain-like"/>
    <property type="match status" value="1"/>
</dbReference>
<feature type="compositionally biased region" description="Basic and acidic residues" evidence="3">
    <location>
        <begin position="144"/>
        <end position="159"/>
    </location>
</feature>
<evidence type="ECO:0000313" key="5">
    <source>
        <dbReference type="Ensembl" id="ENSLCAP00010001380.1"/>
    </source>
</evidence>
<dbReference type="FunFam" id="2.130.10.10:FF:001918">
    <property type="entry name" value="Si:ch211-248g20.5"/>
    <property type="match status" value="1"/>
</dbReference>
<dbReference type="Gene3D" id="1.20.900.10">
    <property type="entry name" value="Dbl homology (DH) domain"/>
    <property type="match status" value="1"/>
</dbReference>
<feature type="region of interest" description="Disordered" evidence="3">
    <location>
        <begin position="1739"/>
        <end position="1796"/>
    </location>
</feature>
<feature type="compositionally biased region" description="Basic residues" evidence="3">
    <location>
        <begin position="650"/>
        <end position="659"/>
    </location>
</feature>
<feature type="compositionally biased region" description="Basic and acidic residues" evidence="3">
    <location>
        <begin position="1092"/>
        <end position="1137"/>
    </location>
</feature>
<dbReference type="FunFam" id="1.20.900.10:FF:000025">
    <property type="entry name" value="Rho guanine nucleotide exchange factor 17"/>
    <property type="match status" value="1"/>
</dbReference>
<feature type="compositionally biased region" description="Acidic residues" evidence="3">
    <location>
        <begin position="670"/>
        <end position="682"/>
    </location>
</feature>
<protein>
    <submittedName>
        <fullName evidence="5 7">Rho guanine nucleotide exchange factor 17</fullName>
    </submittedName>
</protein>
<dbReference type="CDD" id="cd00160">
    <property type="entry name" value="RhoGEF"/>
    <property type="match status" value="1"/>
</dbReference>
<name>A0A4W6BSF0_LATCA</name>
<proteinExistence type="predicted"/>
<dbReference type="InterPro" id="IPR015943">
    <property type="entry name" value="WD40/YVTN_repeat-like_dom_sf"/>
</dbReference>
<feature type="compositionally biased region" description="Polar residues" evidence="3">
    <location>
        <begin position="2303"/>
        <end position="2312"/>
    </location>
</feature>
<dbReference type="SUPFAM" id="SSF48065">
    <property type="entry name" value="DBL homology domain (DH-domain)"/>
    <property type="match status" value="1"/>
</dbReference>
<evidence type="ECO:0000256" key="1">
    <source>
        <dbReference type="ARBA" id="ARBA00022658"/>
    </source>
</evidence>
<keyword evidence="2" id="KW-0175">Coiled coil</keyword>
<feature type="compositionally biased region" description="Low complexity" evidence="3">
    <location>
        <begin position="1758"/>
        <end position="1777"/>
    </location>
</feature>
<dbReference type="RefSeq" id="XP_018543419.1">
    <property type="nucleotide sequence ID" value="XM_018687903.2"/>
</dbReference>
<dbReference type="InterPro" id="IPR011047">
    <property type="entry name" value="Quinoprotein_ADH-like_sf"/>
</dbReference>
<dbReference type="Ensembl" id="ENSLCAT00010001441.1">
    <property type="protein sequence ID" value="ENSLCAP00010001380.1"/>
    <property type="gene ID" value="ENSLCAG00010000820.1"/>
</dbReference>
<dbReference type="Pfam" id="PF19056">
    <property type="entry name" value="WD40_2"/>
    <property type="match status" value="1"/>
</dbReference>
<feature type="compositionally biased region" description="Low complexity" evidence="3">
    <location>
        <begin position="1345"/>
        <end position="1359"/>
    </location>
</feature>
<feature type="region of interest" description="Disordered" evidence="3">
    <location>
        <begin position="695"/>
        <end position="731"/>
    </location>
</feature>
<feature type="region of interest" description="Disordered" evidence="3">
    <location>
        <begin position="1297"/>
        <end position="1364"/>
    </location>
</feature>
<dbReference type="OrthoDB" id="4066896at2759"/>
<dbReference type="PANTHER" id="PTHR12877">
    <property type="entry name" value="RHO GUANINE NUCLEOTIDE EXCHANGE FACTOR"/>
    <property type="match status" value="1"/>
</dbReference>
<evidence type="ECO:0000313" key="6">
    <source>
        <dbReference type="Proteomes" id="UP000314980"/>
    </source>
</evidence>
<dbReference type="GeneTree" id="ENSGT00940000153798"/>
<dbReference type="Gene3D" id="2.130.10.10">
    <property type="entry name" value="YVTN repeat-like/Quinoprotein amine dehydrogenase"/>
    <property type="match status" value="1"/>
</dbReference>
<dbReference type="SMART" id="SM00325">
    <property type="entry name" value="RhoGEF"/>
    <property type="match status" value="1"/>
</dbReference>
<dbReference type="InterPro" id="IPR011993">
    <property type="entry name" value="PH-like_dom_sf"/>
</dbReference>
<dbReference type="Pfam" id="PF00621">
    <property type="entry name" value="RhoGEF"/>
    <property type="match status" value="1"/>
</dbReference>
<feature type="compositionally biased region" description="Polar residues" evidence="3">
    <location>
        <begin position="194"/>
        <end position="203"/>
    </location>
</feature>
<feature type="compositionally biased region" description="Polar residues" evidence="3">
    <location>
        <begin position="1498"/>
        <end position="1514"/>
    </location>
</feature>
<feature type="compositionally biased region" description="Polar residues" evidence="3">
    <location>
        <begin position="981"/>
        <end position="992"/>
    </location>
</feature>
<dbReference type="PROSITE" id="PS50010">
    <property type="entry name" value="DH_2"/>
    <property type="match status" value="1"/>
</dbReference>
<feature type="compositionally biased region" description="Polar residues" evidence="3">
    <location>
        <begin position="1297"/>
        <end position="1314"/>
    </location>
</feature>
<dbReference type="KEGG" id="lcf:108890863"/>
<feature type="compositionally biased region" description="Basic and acidic residues" evidence="3">
    <location>
        <begin position="1535"/>
        <end position="1547"/>
    </location>
</feature>